<feature type="domain" description="Periplasmic binding protein" evidence="5">
    <location>
        <begin position="29"/>
        <end position="299"/>
    </location>
</feature>
<dbReference type="AlphaFoldDB" id="A0A6N3X8P9"/>
<dbReference type="PANTHER" id="PTHR46847">
    <property type="entry name" value="D-ALLOSE-BINDING PERIPLASMIC PROTEIN-RELATED"/>
    <property type="match status" value="1"/>
</dbReference>
<accession>A0A6N3X8P9</accession>
<keyword evidence="3 4" id="KW-0732">Signal</keyword>
<sequence>MNPAIRLLTVAGLAVGLLTSPAMADDIIVGLITKTDTNPFFVRIREEAFKRAEALGIELRPFAGNHGGDTATQVEAIESLVALGAAGILITPSDPEALTDTVKAARDAGLLVIALDTPFDPADTVDTTFATDNFKAGELIGMWARARMGDAAKEAKIATLDGTEAQTTVDVLRNQGFLKGFGVDIKDPETMYDEDDPRIVGSDTTLGSQEGGRVAMEKLVRQDPDINLVYAINEPAAAGAYEALKALGMENNVLIVSIDGGCPGIRSVGAGAIGATAMQYPLRMAALGIEAVSDFIKTGKIPENTPGLKFYDTGTTLVTDQPVDGIPSISTEDGLKTCWE</sequence>
<dbReference type="GO" id="GO:0030246">
    <property type="term" value="F:carbohydrate binding"/>
    <property type="evidence" value="ECO:0007669"/>
    <property type="project" value="UniProtKB-ARBA"/>
</dbReference>
<evidence type="ECO:0000256" key="1">
    <source>
        <dbReference type="ARBA" id="ARBA00004196"/>
    </source>
</evidence>
<proteinExistence type="inferred from homology"/>
<dbReference type="Proteomes" id="UP000035054">
    <property type="component" value="Unassembled WGS sequence"/>
</dbReference>
<dbReference type="GO" id="GO:0030313">
    <property type="term" value="C:cell envelope"/>
    <property type="evidence" value="ECO:0007669"/>
    <property type="project" value="UniProtKB-SubCell"/>
</dbReference>
<feature type="chain" id="PRO_5026984922" evidence="4">
    <location>
        <begin position="25"/>
        <end position="340"/>
    </location>
</feature>
<dbReference type="Pfam" id="PF13407">
    <property type="entry name" value="Peripla_BP_4"/>
    <property type="match status" value="1"/>
</dbReference>
<dbReference type="EMBL" id="JXUO01000164">
    <property type="protein sequence ID" value="KKZ14428.1"/>
    <property type="molecule type" value="Genomic_DNA"/>
</dbReference>
<evidence type="ECO:0000256" key="2">
    <source>
        <dbReference type="ARBA" id="ARBA00007639"/>
    </source>
</evidence>
<feature type="signal peptide" evidence="4">
    <location>
        <begin position="1"/>
        <end position="24"/>
    </location>
</feature>
<comment type="caution">
    <text evidence="6">The sequence shown here is derived from an EMBL/GenBank/DDBJ whole genome shotgun (WGS) entry which is preliminary data.</text>
</comment>
<dbReference type="PANTHER" id="PTHR46847:SF2">
    <property type="entry name" value="ABC TRANSPORTER SUGAR-BINDING PROTEIN"/>
    <property type="match status" value="1"/>
</dbReference>
<gene>
    <name evidence="6" type="ORF">TH68_04840</name>
</gene>
<reference evidence="6 7" key="1">
    <citation type="submission" date="2015-01" db="EMBL/GenBank/DDBJ databases">
        <title>Lifestyle Evolution in Cyanobacterial Symbionts of Sponges.</title>
        <authorList>
            <person name="Burgsdorf I."/>
            <person name="Slaby B.M."/>
            <person name="Handley K.M."/>
            <person name="Haber M."/>
            <person name="Blom J."/>
            <person name="Marshall C.W."/>
            <person name="Gilbert J.A."/>
            <person name="Hentschel U."/>
            <person name="Steindler L."/>
        </authorList>
    </citation>
    <scope>NUCLEOTIDE SEQUENCE [LARGE SCALE GENOMIC DNA]</scope>
    <source>
        <strain evidence="6">142</strain>
    </source>
</reference>
<evidence type="ECO:0000256" key="3">
    <source>
        <dbReference type="ARBA" id="ARBA00022729"/>
    </source>
</evidence>
<organism evidence="6 7">
    <name type="scientific">Candidatus Synechococcus spongiarum 142</name>
    <dbReference type="NCBI Taxonomy" id="1608213"/>
    <lineage>
        <taxon>Bacteria</taxon>
        <taxon>Bacillati</taxon>
        <taxon>Cyanobacteriota</taxon>
        <taxon>Cyanophyceae</taxon>
        <taxon>Synechococcales</taxon>
        <taxon>Synechococcaceae</taxon>
        <taxon>Synechococcus</taxon>
    </lineage>
</organism>
<protein>
    <submittedName>
        <fullName evidence="6">Sugar ABC transporter</fullName>
    </submittedName>
</protein>
<evidence type="ECO:0000313" key="7">
    <source>
        <dbReference type="Proteomes" id="UP000035054"/>
    </source>
</evidence>
<evidence type="ECO:0000259" key="5">
    <source>
        <dbReference type="Pfam" id="PF13407"/>
    </source>
</evidence>
<dbReference type="Gene3D" id="3.40.50.2300">
    <property type="match status" value="2"/>
</dbReference>
<comment type="similarity">
    <text evidence="2">Belongs to the bacterial solute-binding protein 2 family.</text>
</comment>
<comment type="subcellular location">
    <subcellularLocation>
        <location evidence="1">Cell envelope</location>
    </subcellularLocation>
</comment>
<dbReference type="CDD" id="cd19973">
    <property type="entry name" value="PBP1_ABC_sugar_binding-like"/>
    <property type="match status" value="1"/>
</dbReference>
<evidence type="ECO:0000256" key="4">
    <source>
        <dbReference type="SAM" id="SignalP"/>
    </source>
</evidence>
<dbReference type="InterPro" id="IPR025997">
    <property type="entry name" value="SBP_2_dom"/>
</dbReference>
<dbReference type="SUPFAM" id="SSF53822">
    <property type="entry name" value="Periplasmic binding protein-like I"/>
    <property type="match status" value="1"/>
</dbReference>
<name>A0A6N3X8P9_9SYNE</name>
<dbReference type="InterPro" id="IPR028082">
    <property type="entry name" value="Peripla_BP_I"/>
</dbReference>
<evidence type="ECO:0000313" key="6">
    <source>
        <dbReference type="EMBL" id="KKZ14428.1"/>
    </source>
</evidence>